<dbReference type="CDD" id="cd21037">
    <property type="entry name" value="MLKL_NTD"/>
    <property type="match status" value="1"/>
</dbReference>
<protein>
    <submittedName>
        <fullName evidence="1">Uncharacterized protein</fullName>
    </submittedName>
</protein>
<keyword evidence="2" id="KW-1185">Reference proteome</keyword>
<evidence type="ECO:0000313" key="1">
    <source>
        <dbReference type="EMBL" id="PBK75323.1"/>
    </source>
</evidence>
<dbReference type="CDD" id="cd15489">
    <property type="entry name" value="PHD_SF"/>
    <property type="match status" value="1"/>
</dbReference>
<dbReference type="Gene3D" id="1.20.930.20">
    <property type="entry name" value="Adaptor protein Cbl, N-terminal domain"/>
    <property type="match status" value="1"/>
</dbReference>
<reference evidence="2" key="1">
    <citation type="journal article" date="2017" name="Nat. Ecol. Evol.">
        <title>Genome expansion and lineage-specific genetic innovations in the forest pathogenic fungi Armillaria.</title>
        <authorList>
            <person name="Sipos G."/>
            <person name="Prasanna A.N."/>
            <person name="Walter M.C."/>
            <person name="O'Connor E."/>
            <person name="Balint B."/>
            <person name="Krizsan K."/>
            <person name="Kiss B."/>
            <person name="Hess J."/>
            <person name="Varga T."/>
            <person name="Slot J."/>
            <person name="Riley R."/>
            <person name="Boka B."/>
            <person name="Rigling D."/>
            <person name="Barry K."/>
            <person name="Lee J."/>
            <person name="Mihaltcheva S."/>
            <person name="LaButti K."/>
            <person name="Lipzen A."/>
            <person name="Waldron R."/>
            <person name="Moloney N.M."/>
            <person name="Sperisen C."/>
            <person name="Kredics L."/>
            <person name="Vagvoelgyi C."/>
            <person name="Patrignani A."/>
            <person name="Fitzpatrick D."/>
            <person name="Nagy I."/>
            <person name="Doyle S."/>
            <person name="Anderson J.B."/>
            <person name="Grigoriev I.V."/>
            <person name="Gueldener U."/>
            <person name="Muensterkoetter M."/>
            <person name="Nagy L.G."/>
        </authorList>
    </citation>
    <scope>NUCLEOTIDE SEQUENCE [LARGE SCALE GENOMIC DNA]</scope>
    <source>
        <strain evidence="2">28-4</strain>
    </source>
</reference>
<dbReference type="EMBL" id="KZ293417">
    <property type="protein sequence ID" value="PBK75323.1"/>
    <property type="molecule type" value="Genomic_DNA"/>
</dbReference>
<dbReference type="Proteomes" id="UP000218334">
    <property type="component" value="Unassembled WGS sequence"/>
</dbReference>
<dbReference type="InterPro" id="IPR036537">
    <property type="entry name" value="Adaptor_Cbl_N_dom_sf"/>
</dbReference>
<dbReference type="STRING" id="1076256.A0A2H3CGQ0"/>
<organism evidence="1 2">
    <name type="scientific">Armillaria solidipes</name>
    <dbReference type="NCBI Taxonomy" id="1076256"/>
    <lineage>
        <taxon>Eukaryota</taxon>
        <taxon>Fungi</taxon>
        <taxon>Dikarya</taxon>
        <taxon>Basidiomycota</taxon>
        <taxon>Agaricomycotina</taxon>
        <taxon>Agaricomycetes</taxon>
        <taxon>Agaricomycetidae</taxon>
        <taxon>Agaricales</taxon>
        <taxon>Marasmiineae</taxon>
        <taxon>Physalacriaceae</taxon>
        <taxon>Armillaria</taxon>
    </lineage>
</organism>
<sequence length="621" mass="68403">MKWIKRRSRVKRRIEEDGVDLAVLTVDILKAATATATSIPALGAAAGIVSCIFQQVSQAQQNTELALRIAARCARALATVSKHLETLVITSAVLDNIKFFEENLYEIQDFIQKETSQNIIYLTIFAKQRAGRLQELQSRVQETMTLFQITTLITVHDIVQRLSTSRLGINGGVSGQGTLERALNEPDDRTVEELDVIPEEELRVGKGFRLLLAQIGGKNAVLKVFEGEDAQKNYEKAVNFEKDLIHSNFLRLKSYYASGSSPFIVYNPSIQATAEQIIAAAIPSGVIPTFVAGAQSISGIAAALSHLLRRGIDLHSVGIEHFSIFMNHTGKVVLSFDDFSNSASVASRRDRTGLDILSDLCYKTFNAANEILYRDTLARASDTLEPSNSSIVRVEAENEGQMNTASGKPDTVATINANLSRSRREIMWQGVGGNNITLDEISSQFKTAVSSLSFSLFSLEHIERTGGTAGGYYHIVHRCPGYRREEVTLRPVLSDCKVITHATPSLHEKCLICGKDVEKGLFNCKCRQPDDGISPTVKCTKCSAWGHRRCNDQLGYVCWRCVRTATSSYSDGNSGRAVKPLIALTQLQTVIAYADLSPAELRAKGIKEHVILSIEKHRRQI</sequence>
<name>A0A2H3CGQ0_9AGAR</name>
<accession>A0A2H3CGQ0</accession>
<dbReference type="GO" id="GO:0007166">
    <property type="term" value="P:cell surface receptor signaling pathway"/>
    <property type="evidence" value="ECO:0007669"/>
    <property type="project" value="InterPro"/>
</dbReference>
<dbReference type="AlphaFoldDB" id="A0A2H3CGQ0"/>
<gene>
    <name evidence="1" type="ORF">ARMSODRAFT_1079622</name>
</gene>
<evidence type="ECO:0000313" key="2">
    <source>
        <dbReference type="Proteomes" id="UP000218334"/>
    </source>
</evidence>
<proteinExistence type="predicted"/>
<dbReference type="InterPro" id="IPR059179">
    <property type="entry name" value="MLKL-like_MCAfunc"/>
</dbReference>